<dbReference type="Proteomes" id="UP000034228">
    <property type="component" value="Unassembled WGS sequence"/>
</dbReference>
<evidence type="ECO:0000259" key="3">
    <source>
        <dbReference type="SMART" id="SM01329"/>
    </source>
</evidence>
<dbReference type="PATRIC" id="fig|336831.14.peg.2517"/>
<dbReference type="GO" id="GO:0006099">
    <property type="term" value="P:tricarboxylic acid cycle"/>
    <property type="evidence" value="ECO:0007669"/>
    <property type="project" value="TreeGrafter"/>
</dbReference>
<dbReference type="GO" id="GO:0000287">
    <property type="term" value="F:magnesium ion binding"/>
    <property type="evidence" value="ECO:0007669"/>
    <property type="project" value="InterPro"/>
</dbReference>
<evidence type="ECO:0000313" key="4">
    <source>
        <dbReference type="EMBL" id="KKO47346.1"/>
    </source>
</evidence>
<dbReference type="STRING" id="336831.WG68_01555"/>
<comment type="caution">
    <text evidence="4">The sequence shown here is derived from an EMBL/GenBank/DDBJ whole genome shotgun (WGS) entry which is preliminary data.</text>
</comment>
<dbReference type="EC" id="1.1.1.41" evidence="4"/>
<dbReference type="PANTHER" id="PTHR11835:SF34">
    <property type="entry name" value="ISOCITRATE DEHYDROGENASE [NAD] SUBUNIT ALPHA, MITOCHONDRIAL"/>
    <property type="match status" value="1"/>
</dbReference>
<dbReference type="Pfam" id="PF00180">
    <property type="entry name" value="Iso_dh"/>
    <property type="match status" value="1"/>
</dbReference>
<dbReference type="RefSeq" id="WP_046555874.1">
    <property type="nucleotide sequence ID" value="NZ_LAHO01000001.1"/>
</dbReference>
<dbReference type="GO" id="GO:0004449">
    <property type="term" value="F:isocitrate dehydrogenase (NAD+) activity"/>
    <property type="evidence" value="ECO:0007669"/>
    <property type="project" value="UniProtKB-EC"/>
</dbReference>
<dbReference type="InterPro" id="IPR019818">
    <property type="entry name" value="IsoCit/isopropylmalate_DH_CS"/>
</dbReference>
<dbReference type="InterPro" id="IPR024084">
    <property type="entry name" value="IsoPropMal-DH-like_dom"/>
</dbReference>
<dbReference type="EMBL" id="LAHO01000001">
    <property type="protein sequence ID" value="KKO47346.1"/>
    <property type="molecule type" value="Genomic_DNA"/>
</dbReference>
<accession>A0A0M2V9R3</accession>
<protein>
    <submittedName>
        <fullName evidence="4">Isocitrate dehydrogenase</fullName>
        <ecNumber evidence="4">1.1.1.41</ecNumber>
    </submittedName>
</protein>
<dbReference type="SUPFAM" id="SSF53659">
    <property type="entry name" value="Isocitrate/Isopropylmalate dehydrogenase-like"/>
    <property type="match status" value="1"/>
</dbReference>
<dbReference type="PROSITE" id="PS00470">
    <property type="entry name" value="IDH_IMDH"/>
    <property type="match status" value="1"/>
</dbReference>
<dbReference type="OrthoDB" id="9806254at2"/>
<comment type="similarity">
    <text evidence="1">Belongs to the isocitrate and isopropylmalate dehydrogenases family.</text>
</comment>
<dbReference type="GO" id="GO:0051287">
    <property type="term" value="F:NAD binding"/>
    <property type="evidence" value="ECO:0007669"/>
    <property type="project" value="InterPro"/>
</dbReference>
<dbReference type="PANTHER" id="PTHR11835">
    <property type="entry name" value="DECARBOXYLATING DEHYDROGENASES-ISOCITRATE, ISOPROPYLMALATE, TARTRATE"/>
    <property type="match status" value="1"/>
</dbReference>
<dbReference type="AlphaFoldDB" id="A0A0M2V9R3"/>
<dbReference type="NCBIfam" id="NF006529">
    <property type="entry name" value="PRK08997.1"/>
    <property type="match status" value="1"/>
</dbReference>
<evidence type="ECO:0000313" key="5">
    <source>
        <dbReference type="Proteomes" id="UP000034228"/>
    </source>
</evidence>
<proteinExistence type="inferred from homology"/>
<keyword evidence="5" id="KW-1185">Reference proteome</keyword>
<reference evidence="4 5" key="1">
    <citation type="submission" date="2015-03" db="EMBL/GenBank/DDBJ databases">
        <title>Draft genome sequences of two protease-producing strains of Arsukibacterium isolated from two cold and alkaline environments.</title>
        <authorList>
            <person name="Lylloff J.E."/>
            <person name="Skov L.B."/>
            <person name="Jepsen M."/>
            <person name="Hallin P.F."/>
            <person name="Sorensen S.J."/>
            <person name="Stougaard P."/>
            <person name="Glaring M.A."/>
        </authorList>
    </citation>
    <scope>NUCLEOTIDE SEQUENCE [LARGE SCALE GENOMIC DNA]</scope>
    <source>
        <strain evidence="4 5">GCM72</strain>
    </source>
</reference>
<evidence type="ECO:0000256" key="1">
    <source>
        <dbReference type="ARBA" id="ARBA00007769"/>
    </source>
</evidence>
<dbReference type="Gene3D" id="3.40.718.10">
    <property type="entry name" value="Isopropylmalate Dehydrogenase"/>
    <property type="match status" value="1"/>
</dbReference>
<dbReference type="GO" id="GO:0006102">
    <property type="term" value="P:isocitrate metabolic process"/>
    <property type="evidence" value="ECO:0007669"/>
    <property type="project" value="TreeGrafter"/>
</dbReference>
<keyword evidence="2 4" id="KW-0560">Oxidoreductase</keyword>
<name>A0A0M2V9R3_9GAMM</name>
<evidence type="ECO:0000256" key="2">
    <source>
        <dbReference type="ARBA" id="ARBA00023002"/>
    </source>
</evidence>
<gene>
    <name evidence="4" type="ORF">WG68_01555</name>
</gene>
<organism evidence="4 5">
    <name type="scientific">Arsukibacterium ikkense</name>
    <dbReference type="NCBI Taxonomy" id="336831"/>
    <lineage>
        <taxon>Bacteria</taxon>
        <taxon>Pseudomonadati</taxon>
        <taxon>Pseudomonadota</taxon>
        <taxon>Gammaproteobacteria</taxon>
        <taxon>Chromatiales</taxon>
        <taxon>Chromatiaceae</taxon>
        <taxon>Arsukibacterium</taxon>
    </lineage>
</organism>
<sequence length="335" mass="36155">MSKQTITVIKGDGIGPSIVEAAIEVLAKAGCDFDYEYVDAGLTALEKTGELLPQATLDAIARNKITLKGPLTTPVGDGFTSINVTLRKQFSLYANVRPVISFKGTKARYENIDIITIRENTEGMYSGHRQQVSEDGLIAEASSIITREGAERIAVFAFETARRENRKKVTIVHKANILKSTSGLFLKTAREVATRYPDIETQEMIVDNTCMQLVMNPQQFDVIVTTNLFGDILSDLCAGLVGGLGMAPGANIGKDCAIFEAVHGSAPDIAGKNLANPSSVILASIQMLEYLKMQDKAEKIRAALADVIASGDRTTRDLGGSFGTTDFTQAMLERL</sequence>
<dbReference type="SMART" id="SM01329">
    <property type="entry name" value="Iso_dh"/>
    <property type="match status" value="1"/>
</dbReference>
<feature type="domain" description="Isopropylmalate dehydrogenase-like" evidence="3">
    <location>
        <begin position="5"/>
        <end position="331"/>
    </location>
</feature>
<dbReference type="FunFam" id="3.40.718.10:FF:000014">
    <property type="entry name" value="Isocitrate dehydrogenase (NAD(+))"/>
    <property type="match status" value="1"/>
</dbReference>